<dbReference type="PANTHER" id="PTHR13832">
    <property type="entry name" value="PROTEIN PHOSPHATASE 2C"/>
    <property type="match status" value="1"/>
</dbReference>
<evidence type="ECO:0000259" key="11">
    <source>
        <dbReference type="PROSITE" id="PS51746"/>
    </source>
</evidence>
<name>E1ZZA4_CAMFO</name>
<evidence type="ECO:0000313" key="12">
    <source>
        <dbReference type="EMBL" id="EFN73519.1"/>
    </source>
</evidence>
<dbReference type="SUPFAM" id="SSF81606">
    <property type="entry name" value="PP2C-like"/>
    <property type="match status" value="2"/>
</dbReference>
<accession>E1ZZA4</accession>
<dbReference type="PROSITE" id="PS51746">
    <property type="entry name" value="PPM_2"/>
    <property type="match status" value="1"/>
</dbReference>
<evidence type="ECO:0000256" key="2">
    <source>
        <dbReference type="ARBA" id="ARBA00006702"/>
    </source>
</evidence>
<feature type="compositionally biased region" description="Basic and acidic residues" evidence="10">
    <location>
        <begin position="117"/>
        <end position="126"/>
    </location>
</feature>
<feature type="compositionally biased region" description="Basic and acidic residues" evidence="10">
    <location>
        <begin position="320"/>
        <end position="330"/>
    </location>
</feature>
<dbReference type="InterPro" id="IPR015655">
    <property type="entry name" value="PP2C"/>
</dbReference>
<dbReference type="KEGG" id="cfo:105258567"/>
<evidence type="ECO:0000256" key="9">
    <source>
        <dbReference type="RuleBase" id="RU003465"/>
    </source>
</evidence>
<dbReference type="Proteomes" id="UP000000311">
    <property type="component" value="Unassembled WGS sequence"/>
</dbReference>
<dbReference type="EC" id="3.1.3.16" evidence="3"/>
<gene>
    <name evidence="12" type="ORF">EAG_09537</name>
</gene>
<keyword evidence="13" id="KW-1185">Reference proteome</keyword>
<evidence type="ECO:0000256" key="3">
    <source>
        <dbReference type="ARBA" id="ARBA00013081"/>
    </source>
</evidence>
<sequence>MGAYLSEPITKKESSDETGKNVAYGASSMQGWRISQEDAHNCCIDFDDNCSLFAVYDGHGGHEVATYCSRYLPDFIKQTEAYKRGDIRQALIDAFLGFDATLTKPEVVKILHELAETSTTEKKEGDNESDEEENVSNLCMEATMPLEQVMAKYKSEMLNTHIKSLKGEKCGKRAFASPFLRGRREREKATCSSLGAGCSSSPSPPPPSSSSSSTTAAWNTNETDVSSSSQPCGSTLSSTVEQKESECPGSNEAEQVLDSTTSNGNAAHVSPPVGSTADVEPAKSMDMPDSSEDVKEKVSSPGKTPPCAESNVNEVEVNGEELKRIGDADSSKGGGDNVSSSSCTPVENGDADQQERITSSGRRRIQPVDLYQSLLKKDSDDSEEDEDDDENDETFDGVPESDEDDTEDIDEDETDDDEEIEEEDIDDSDEDPDIMINIEKPGSDSGCTAVVAILKGNELYVANAGDSRCVLCRDGQAVELSLDHKPEDAPEMERIVKAGGEVTGDGRVNGGLNLSRALGDHSYKQNMVLPAEEQMISALPDVRHITIEPAKDEFMVLACDGIWNFMTSQNVVQFVRTRLSQNYENISKICEELFDHCLAPDTLGDGTGCDNMTAVIVKFTMPAAATAKSNTVAEVCVTKKRSISPAVEENNECIAEENTVNSCKRVKTEAAM</sequence>
<evidence type="ECO:0000256" key="6">
    <source>
        <dbReference type="ARBA" id="ARBA00022842"/>
    </source>
</evidence>
<feature type="region of interest" description="Disordered" evidence="10">
    <location>
        <begin position="117"/>
        <end position="139"/>
    </location>
</feature>
<evidence type="ECO:0000256" key="8">
    <source>
        <dbReference type="ARBA" id="ARBA00023211"/>
    </source>
</evidence>
<dbReference type="PANTHER" id="PTHR13832:SF803">
    <property type="entry name" value="PROTEIN PHOSPHATASE 1G"/>
    <property type="match status" value="1"/>
</dbReference>
<dbReference type="Gene3D" id="3.60.40.10">
    <property type="entry name" value="PPM-type phosphatase domain"/>
    <property type="match status" value="2"/>
</dbReference>
<keyword evidence="6" id="KW-0460">Magnesium</keyword>
<dbReference type="InterPro" id="IPR036457">
    <property type="entry name" value="PPM-type-like_dom_sf"/>
</dbReference>
<dbReference type="GO" id="GO:0046872">
    <property type="term" value="F:metal ion binding"/>
    <property type="evidence" value="ECO:0007669"/>
    <property type="project" value="UniProtKB-KW"/>
</dbReference>
<keyword evidence="8" id="KW-0464">Manganese</keyword>
<feature type="region of interest" description="Disordered" evidence="10">
    <location>
        <begin position="191"/>
        <end position="442"/>
    </location>
</feature>
<keyword evidence="7 9" id="KW-0904">Protein phosphatase</keyword>
<feature type="compositionally biased region" description="Polar residues" evidence="10">
    <location>
        <begin position="214"/>
        <end position="240"/>
    </location>
</feature>
<dbReference type="AlphaFoldDB" id="E1ZZA4"/>
<reference evidence="12 13" key="1">
    <citation type="journal article" date="2010" name="Science">
        <title>Genomic comparison of the ants Camponotus floridanus and Harpegnathos saltator.</title>
        <authorList>
            <person name="Bonasio R."/>
            <person name="Zhang G."/>
            <person name="Ye C."/>
            <person name="Mutti N.S."/>
            <person name="Fang X."/>
            <person name="Qin N."/>
            <person name="Donahue G."/>
            <person name="Yang P."/>
            <person name="Li Q."/>
            <person name="Li C."/>
            <person name="Zhang P."/>
            <person name="Huang Z."/>
            <person name="Berger S.L."/>
            <person name="Reinberg D."/>
            <person name="Wang J."/>
            <person name="Liebig J."/>
        </authorList>
    </citation>
    <scope>NUCLEOTIDE SEQUENCE [LARGE SCALE GENOMIC DNA]</scope>
    <source>
        <strain evidence="13">C129</strain>
    </source>
</reference>
<dbReference type="InParanoid" id="E1ZZA4"/>
<dbReference type="OrthoDB" id="2333377at2759"/>
<evidence type="ECO:0000256" key="1">
    <source>
        <dbReference type="ARBA" id="ARBA00001936"/>
    </source>
</evidence>
<dbReference type="PROSITE" id="PS01032">
    <property type="entry name" value="PPM_1"/>
    <property type="match status" value="1"/>
</dbReference>
<comment type="similarity">
    <text evidence="2 9">Belongs to the PP2C family.</text>
</comment>
<organism evidence="13">
    <name type="scientific">Camponotus floridanus</name>
    <name type="common">Florida carpenter ant</name>
    <dbReference type="NCBI Taxonomy" id="104421"/>
    <lineage>
        <taxon>Eukaryota</taxon>
        <taxon>Metazoa</taxon>
        <taxon>Ecdysozoa</taxon>
        <taxon>Arthropoda</taxon>
        <taxon>Hexapoda</taxon>
        <taxon>Insecta</taxon>
        <taxon>Pterygota</taxon>
        <taxon>Neoptera</taxon>
        <taxon>Endopterygota</taxon>
        <taxon>Hymenoptera</taxon>
        <taxon>Apocrita</taxon>
        <taxon>Aculeata</taxon>
        <taxon>Formicoidea</taxon>
        <taxon>Formicidae</taxon>
        <taxon>Formicinae</taxon>
        <taxon>Camponotus</taxon>
    </lineage>
</organism>
<evidence type="ECO:0000256" key="4">
    <source>
        <dbReference type="ARBA" id="ARBA00022723"/>
    </source>
</evidence>
<feature type="compositionally biased region" description="Acidic residues" evidence="10">
    <location>
        <begin position="380"/>
        <end position="433"/>
    </location>
</feature>
<dbReference type="EMBL" id="GL435311">
    <property type="protein sequence ID" value="EFN73519.1"/>
    <property type="molecule type" value="Genomic_DNA"/>
</dbReference>
<protein>
    <recommendedName>
        <fullName evidence="3">protein-serine/threonine phosphatase</fullName>
        <ecNumber evidence="3">3.1.3.16</ecNumber>
    </recommendedName>
</protein>
<dbReference type="InterPro" id="IPR001932">
    <property type="entry name" value="PPM-type_phosphatase-like_dom"/>
</dbReference>
<dbReference type="OMA" id="YCAMKLP"/>
<dbReference type="CDD" id="cd00143">
    <property type="entry name" value="PP2Cc"/>
    <property type="match status" value="1"/>
</dbReference>
<keyword evidence="4" id="KW-0479">Metal-binding</keyword>
<keyword evidence="5 9" id="KW-0378">Hydrolase</keyword>
<dbReference type="STRING" id="104421.E1ZZA4"/>
<dbReference type="InterPro" id="IPR000222">
    <property type="entry name" value="PP2C_BS"/>
</dbReference>
<dbReference type="FunCoup" id="E1ZZA4">
    <property type="interactions" value="1905"/>
</dbReference>
<dbReference type="GO" id="GO:0004722">
    <property type="term" value="F:protein serine/threonine phosphatase activity"/>
    <property type="evidence" value="ECO:0007669"/>
    <property type="project" value="UniProtKB-EC"/>
</dbReference>
<proteinExistence type="inferred from homology"/>
<evidence type="ECO:0000256" key="5">
    <source>
        <dbReference type="ARBA" id="ARBA00022801"/>
    </source>
</evidence>
<dbReference type="SMART" id="SM00332">
    <property type="entry name" value="PP2Cc"/>
    <property type="match status" value="1"/>
</dbReference>
<evidence type="ECO:0000256" key="7">
    <source>
        <dbReference type="ARBA" id="ARBA00022912"/>
    </source>
</evidence>
<dbReference type="Pfam" id="PF00481">
    <property type="entry name" value="PP2C"/>
    <property type="match status" value="2"/>
</dbReference>
<feature type="domain" description="PPM-type phosphatase" evidence="11">
    <location>
        <begin position="23"/>
        <end position="619"/>
    </location>
</feature>
<comment type="cofactor">
    <cofactor evidence="1">
        <name>Mn(2+)</name>
        <dbReference type="ChEBI" id="CHEBI:29035"/>
    </cofactor>
</comment>
<evidence type="ECO:0000313" key="13">
    <source>
        <dbReference type="Proteomes" id="UP000000311"/>
    </source>
</evidence>
<evidence type="ECO:0000256" key="10">
    <source>
        <dbReference type="SAM" id="MobiDB-lite"/>
    </source>
</evidence>